<evidence type="ECO:0000256" key="4">
    <source>
        <dbReference type="ARBA" id="ARBA00022691"/>
    </source>
</evidence>
<keyword evidence="4" id="KW-0949">S-adenosyl-L-methionine</keyword>
<evidence type="ECO:0000256" key="3">
    <source>
        <dbReference type="ARBA" id="ARBA00022679"/>
    </source>
</evidence>
<dbReference type="InterPro" id="IPR000940">
    <property type="entry name" value="NNMT_TEMT_trans"/>
</dbReference>
<dbReference type="EMBL" id="KN549221">
    <property type="protein sequence ID" value="KHJ99427.1"/>
    <property type="molecule type" value="Genomic_DNA"/>
</dbReference>
<dbReference type="GO" id="GO:0008168">
    <property type="term" value="F:methyltransferase activity"/>
    <property type="evidence" value="ECO:0007669"/>
    <property type="project" value="UniProtKB-KW"/>
</dbReference>
<comment type="similarity">
    <text evidence="1">Belongs to the class I-like SAM-binding methyltransferase superfamily. NNMT/PNMT/TEMT family.</text>
</comment>
<evidence type="ECO:0000256" key="1">
    <source>
        <dbReference type="ARBA" id="ARBA00007996"/>
    </source>
</evidence>
<dbReference type="Pfam" id="PF01234">
    <property type="entry name" value="NNMT_PNMT_TEMT"/>
    <property type="match status" value="1"/>
</dbReference>
<organism evidence="5 6">
    <name type="scientific">Oesophagostomum dentatum</name>
    <name type="common">Nodular worm</name>
    <dbReference type="NCBI Taxonomy" id="61180"/>
    <lineage>
        <taxon>Eukaryota</taxon>
        <taxon>Metazoa</taxon>
        <taxon>Ecdysozoa</taxon>
        <taxon>Nematoda</taxon>
        <taxon>Chromadorea</taxon>
        <taxon>Rhabditida</taxon>
        <taxon>Rhabditina</taxon>
        <taxon>Rhabditomorpha</taxon>
        <taxon>Strongyloidea</taxon>
        <taxon>Strongylidae</taxon>
        <taxon>Oesophagostomum</taxon>
    </lineage>
</organism>
<evidence type="ECO:0000313" key="6">
    <source>
        <dbReference type="Proteomes" id="UP000053660"/>
    </source>
</evidence>
<dbReference type="Proteomes" id="UP000053660">
    <property type="component" value="Unassembled WGS sequence"/>
</dbReference>
<evidence type="ECO:0000313" key="5">
    <source>
        <dbReference type="EMBL" id="KHJ99427.1"/>
    </source>
</evidence>
<sequence>MLLFAISTINVPFILTTHYSLKFCCNPTQRKELFTSDVQFRESIEDGTRVSLFALPVFAHIIKQSMPSDRRKTLLDVGAGPTVYSALCFREVVERVYLSDYLSKNLDVLKAGEPYAKLFRTEGSIPLSDADMEAIEEKARGTVKCGGIMYANVHEDPVVPDLRMEQVSSKSH</sequence>
<dbReference type="SUPFAM" id="SSF53335">
    <property type="entry name" value="S-adenosyl-L-methionine-dependent methyltransferases"/>
    <property type="match status" value="1"/>
</dbReference>
<dbReference type="InterPro" id="IPR029063">
    <property type="entry name" value="SAM-dependent_MTases_sf"/>
</dbReference>
<dbReference type="AlphaFoldDB" id="A0A0B1TU93"/>
<proteinExistence type="inferred from homology"/>
<reference evidence="5 6" key="1">
    <citation type="submission" date="2014-03" db="EMBL/GenBank/DDBJ databases">
        <title>Draft genome of the hookworm Oesophagostomum dentatum.</title>
        <authorList>
            <person name="Mitreva M."/>
        </authorList>
    </citation>
    <scope>NUCLEOTIDE SEQUENCE [LARGE SCALE GENOMIC DNA]</scope>
    <source>
        <strain evidence="5 6">OD-Hann</strain>
    </source>
</reference>
<accession>A0A0B1TU93</accession>
<name>A0A0B1TU93_OESDE</name>
<gene>
    <name evidence="5" type="ORF">OESDEN_00570</name>
</gene>
<keyword evidence="2" id="KW-0489">Methyltransferase</keyword>
<dbReference type="OrthoDB" id="10050085at2759"/>
<keyword evidence="6" id="KW-1185">Reference proteome</keyword>
<dbReference type="Gene3D" id="3.40.50.150">
    <property type="entry name" value="Vaccinia Virus protein VP39"/>
    <property type="match status" value="1"/>
</dbReference>
<evidence type="ECO:0000256" key="2">
    <source>
        <dbReference type="ARBA" id="ARBA00022603"/>
    </source>
</evidence>
<dbReference type="GO" id="GO:0032259">
    <property type="term" value="P:methylation"/>
    <property type="evidence" value="ECO:0007669"/>
    <property type="project" value="UniProtKB-KW"/>
</dbReference>
<keyword evidence="3" id="KW-0808">Transferase</keyword>
<protein>
    <submittedName>
        <fullName evidence="5">NNMT/PNMT/TEMT family protein</fullName>
    </submittedName>
</protein>